<dbReference type="Pfam" id="PF04046">
    <property type="entry name" value="PSP"/>
    <property type="match status" value="1"/>
</dbReference>
<dbReference type="Proteomes" id="UP001418222">
    <property type="component" value="Unassembled WGS sequence"/>
</dbReference>
<reference evidence="3 4" key="1">
    <citation type="journal article" date="2022" name="Nat. Plants">
        <title>Genomes of leafy and leafless Platanthera orchids illuminate the evolution of mycoheterotrophy.</title>
        <authorList>
            <person name="Li M.H."/>
            <person name="Liu K.W."/>
            <person name="Li Z."/>
            <person name="Lu H.C."/>
            <person name="Ye Q.L."/>
            <person name="Zhang D."/>
            <person name="Wang J.Y."/>
            <person name="Li Y.F."/>
            <person name="Zhong Z.M."/>
            <person name="Liu X."/>
            <person name="Yu X."/>
            <person name="Liu D.K."/>
            <person name="Tu X.D."/>
            <person name="Liu B."/>
            <person name="Hao Y."/>
            <person name="Liao X.Y."/>
            <person name="Jiang Y.T."/>
            <person name="Sun W.H."/>
            <person name="Chen J."/>
            <person name="Chen Y.Q."/>
            <person name="Ai Y."/>
            <person name="Zhai J.W."/>
            <person name="Wu S.S."/>
            <person name="Zhou Z."/>
            <person name="Hsiao Y.Y."/>
            <person name="Wu W.L."/>
            <person name="Chen Y.Y."/>
            <person name="Lin Y.F."/>
            <person name="Hsu J.L."/>
            <person name="Li C.Y."/>
            <person name="Wang Z.W."/>
            <person name="Zhao X."/>
            <person name="Zhong W.Y."/>
            <person name="Ma X.K."/>
            <person name="Ma L."/>
            <person name="Huang J."/>
            <person name="Chen G.Z."/>
            <person name="Huang M.Z."/>
            <person name="Huang L."/>
            <person name="Peng D.H."/>
            <person name="Luo Y.B."/>
            <person name="Zou S.Q."/>
            <person name="Chen S.P."/>
            <person name="Lan S."/>
            <person name="Tsai W.C."/>
            <person name="Van de Peer Y."/>
            <person name="Liu Z.J."/>
        </authorList>
    </citation>
    <scope>NUCLEOTIDE SEQUENCE [LARGE SCALE GENOMIC DNA]</scope>
    <source>
        <strain evidence="3">Lor287</strain>
    </source>
</reference>
<dbReference type="InterPro" id="IPR052584">
    <property type="entry name" value="U2_snRNP_Complex_Component"/>
</dbReference>
<evidence type="ECO:0000313" key="4">
    <source>
        <dbReference type="Proteomes" id="UP001418222"/>
    </source>
</evidence>
<dbReference type="AlphaFoldDB" id="A0AAP0BXQ9"/>
<proteinExistence type="predicted"/>
<name>A0AAP0BXQ9_9ASPA</name>
<accession>A0AAP0BXQ9</accession>
<feature type="domain" description="PSP proline-rich" evidence="2">
    <location>
        <begin position="110"/>
        <end position="128"/>
    </location>
</feature>
<protein>
    <recommendedName>
        <fullName evidence="2">PSP proline-rich domain-containing protein</fullName>
    </recommendedName>
</protein>
<feature type="region of interest" description="Disordered" evidence="1">
    <location>
        <begin position="1"/>
        <end position="40"/>
    </location>
</feature>
<evidence type="ECO:0000313" key="3">
    <source>
        <dbReference type="EMBL" id="KAK8952157.1"/>
    </source>
</evidence>
<dbReference type="PANTHER" id="PTHR12785">
    <property type="entry name" value="SPLICING FACTOR 3B"/>
    <property type="match status" value="1"/>
</dbReference>
<dbReference type="EMBL" id="JBBWWQ010000003">
    <property type="protein sequence ID" value="KAK8952157.1"/>
    <property type="molecule type" value="Genomic_DNA"/>
</dbReference>
<evidence type="ECO:0000256" key="1">
    <source>
        <dbReference type="SAM" id="MobiDB-lite"/>
    </source>
</evidence>
<organism evidence="3 4">
    <name type="scientific">Platanthera zijinensis</name>
    <dbReference type="NCBI Taxonomy" id="2320716"/>
    <lineage>
        <taxon>Eukaryota</taxon>
        <taxon>Viridiplantae</taxon>
        <taxon>Streptophyta</taxon>
        <taxon>Embryophyta</taxon>
        <taxon>Tracheophyta</taxon>
        <taxon>Spermatophyta</taxon>
        <taxon>Magnoliopsida</taxon>
        <taxon>Liliopsida</taxon>
        <taxon>Asparagales</taxon>
        <taxon>Orchidaceae</taxon>
        <taxon>Orchidoideae</taxon>
        <taxon>Orchideae</taxon>
        <taxon>Orchidinae</taxon>
        <taxon>Platanthera</taxon>
    </lineage>
</organism>
<sequence length="235" mass="26039">MGSAFSSPTPLHPAIHQSPSPPTPREVSSTSPPSLLCRQLDHSRTQPPTTIELILHPQSISNQPQLSEKTGFLISSSHERHEVLPNNILYPKEDRERKILLYACCNCDHQRYGPPPSYPQLKIPGLNAPIPPGASFGYHPGGWGKPPVDEVSLKRALLIFFSVFHFAPWLVFGDPSMFNGDMVKRTKKTINVLSVAAAAIGNCEVEISEYLTHLTDKVRKVQADLPPAMRCWACF</sequence>
<gene>
    <name evidence="3" type="ORF">KSP39_PZI004175</name>
</gene>
<keyword evidence="4" id="KW-1185">Reference proteome</keyword>
<dbReference type="InterPro" id="IPR006568">
    <property type="entry name" value="PSP_pro-rich"/>
</dbReference>
<dbReference type="Gene3D" id="2.20.25.10">
    <property type="match status" value="1"/>
</dbReference>
<dbReference type="PANTHER" id="PTHR12785:SF6">
    <property type="entry name" value="SPLICING FACTOR 3B SUBUNIT 2"/>
    <property type="match status" value="1"/>
</dbReference>
<comment type="caution">
    <text evidence="3">The sequence shown here is derived from an EMBL/GenBank/DDBJ whole genome shotgun (WGS) entry which is preliminary data.</text>
</comment>
<evidence type="ECO:0000259" key="2">
    <source>
        <dbReference type="Pfam" id="PF04046"/>
    </source>
</evidence>
<dbReference type="SUPFAM" id="SSF57783">
    <property type="entry name" value="Zinc beta-ribbon"/>
    <property type="match status" value="1"/>
</dbReference>